<feature type="compositionally biased region" description="Polar residues" evidence="1">
    <location>
        <begin position="279"/>
        <end position="289"/>
    </location>
</feature>
<feature type="transmembrane region" description="Helical" evidence="2">
    <location>
        <begin position="153"/>
        <end position="175"/>
    </location>
</feature>
<gene>
    <name evidence="3" type="ORF">B0H65DRAFT_302978</name>
</gene>
<accession>A0AAE0J9S2</accession>
<organism evidence="3 4">
    <name type="scientific">Neurospora tetraspora</name>
    <dbReference type="NCBI Taxonomy" id="94610"/>
    <lineage>
        <taxon>Eukaryota</taxon>
        <taxon>Fungi</taxon>
        <taxon>Dikarya</taxon>
        <taxon>Ascomycota</taxon>
        <taxon>Pezizomycotina</taxon>
        <taxon>Sordariomycetes</taxon>
        <taxon>Sordariomycetidae</taxon>
        <taxon>Sordariales</taxon>
        <taxon>Sordariaceae</taxon>
        <taxon>Neurospora</taxon>
    </lineage>
</organism>
<evidence type="ECO:0000313" key="3">
    <source>
        <dbReference type="EMBL" id="KAK3339540.1"/>
    </source>
</evidence>
<keyword evidence="2" id="KW-1133">Transmembrane helix</keyword>
<protein>
    <submittedName>
        <fullName evidence="3">Uncharacterized protein</fullName>
    </submittedName>
</protein>
<feature type="transmembrane region" description="Helical" evidence="2">
    <location>
        <begin position="80"/>
        <end position="103"/>
    </location>
</feature>
<feature type="transmembrane region" description="Helical" evidence="2">
    <location>
        <begin position="195"/>
        <end position="215"/>
    </location>
</feature>
<dbReference type="RefSeq" id="XP_062678900.1">
    <property type="nucleotide sequence ID" value="XM_062823165.1"/>
</dbReference>
<feature type="region of interest" description="Disordered" evidence="1">
    <location>
        <begin position="1"/>
        <end position="26"/>
    </location>
</feature>
<reference evidence="3" key="1">
    <citation type="journal article" date="2023" name="Mol. Phylogenet. Evol.">
        <title>Genome-scale phylogeny and comparative genomics of the fungal order Sordariales.</title>
        <authorList>
            <person name="Hensen N."/>
            <person name="Bonometti L."/>
            <person name="Westerberg I."/>
            <person name="Brannstrom I.O."/>
            <person name="Guillou S."/>
            <person name="Cros-Aarteil S."/>
            <person name="Calhoun S."/>
            <person name="Haridas S."/>
            <person name="Kuo A."/>
            <person name="Mondo S."/>
            <person name="Pangilinan J."/>
            <person name="Riley R."/>
            <person name="LaButti K."/>
            <person name="Andreopoulos B."/>
            <person name="Lipzen A."/>
            <person name="Chen C."/>
            <person name="Yan M."/>
            <person name="Daum C."/>
            <person name="Ng V."/>
            <person name="Clum A."/>
            <person name="Steindorff A."/>
            <person name="Ohm R.A."/>
            <person name="Martin F."/>
            <person name="Silar P."/>
            <person name="Natvig D.O."/>
            <person name="Lalanne C."/>
            <person name="Gautier V."/>
            <person name="Ament-Velasquez S.L."/>
            <person name="Kruys A."/>
            <person name="Hutchinson M.I."/>
            <person name="Powell A.J."/>
            <person name="Barry K."/>
            <person name="Miller A.N."/>
            <person name="Grigoriev I.V."/>
            <person name="Debuchy R."/>
            <person name="Gladieux P."/>
            <person name="Hiltunen Thoren M."/>
            <person name="Johannesson H."/>
        </authorList>
    </citation>
    <scope>NUCLEOTIDE SEQUENCE</scope>
    <source>
        <strain evidence="3">CBS 560.94</strain>
    </source>
</reference>
<keyword evidence="2" id="KW-0472">Membrane</keyword>
<reference evidence="3" key="2">
    <citation type="submission" date="2023-06" db="EMBL/GenBank/DDBJ databases">
        <authorList>
            <consortium name="Lawrence Berkeley National Laboratory"/>
            <person name="Haridas S."/>
            <person name="Hensen N."/>
            <person name="Bonometti L."/>
            <person name="Westerberg I."/>
            <person name="Brannstrom I.O."/>
            <person name="Guillou S."/>
            <person name="Cros-Aarteil S."/>
            <person name="Calhoun S."/>
            <person name="Kuo A."/>
            <person name="Mondo S."/>
            <person name="Pangilinan J."/>
            <person name="Riley R."/>
            <person name="Labutti K."/>
            <person name="Andreopoulos B."/>
            <person name="Lipzen A."/>
            <person name="Chen C."/>
            <person name="Yanf M."/>
            <person name="Daum C."/>
            <person name="Ng V."/>
            <person name="Clum A."/>
            <person name="Steindorff A."/>
            <person name="Ohm R."/>
            <person name="Martin F."/>
            <person name="Silar P."/>
            <person name="Natvig D."/>
            <person name="Lalanne C."/>
            <person name="Gautier V."/>
            <person name="Ament-Velasquez S.L."/>
            <person name="Kruys A."/>
            <person name="Hutchinson M.I."/>
            <person name="Powell A.J."/>
            <person name="Barry K."/>
            <person name="Miller A.N."/>
            <person name="Grigoriev I.V."/>
            <person name="Debuchy R."/>
            <person name="Gladieux P."/>
            <person name="Thoren M.H."/>
            <person name="Johannesson H."/>
        </authorList>
    </citation>
    <scope>NUCLEOTIDE SEQUENCE</scope>
    <source>
        <strain evidence="3">CBS 560.94</strain>
    </source>
</reference>
<evidence type="ECO:0000256" key="1">
    <source>
        <dbReference type="SAM" id="MobiDB-lite"/>
    </source>
</evidence>
<sequence>MTAAEPSSSTRAAQERSDNDGITAMQGAPLLPHQEKNGAVFQQQQAPVPFGYGTGTYQPFPQRIPGSEIAYSKRWHVVKLAFQTASLVCSAIIFGIGLALGTYAEQWGDPWAVDIIFAVDASAAGLAILWTVAEFLALYASKERRGIHPGAHVGVQLIIVLVASLGAGIGGVFAVDFTEEYDEDETAITNLLRGLMRTLFAFSIILWIIHFFLFVRACVETHTVNATNKARRITYVRVPVPVPMPMDQIPQNLVAGQHPIPPQQNMMYGGHYAPVAQQPSAFPSGSQHQPAVPPQGYYA</sequence>
<comment type="caution">
    <text evidence="3">The sequence shown here is derived from an EMBL/GenBank/DDBJ whole genome shotgun (WGS) entry which is preliminary data.</text>
</comment>
<keyword evidence="2" id="KW-0812">Transmembrane</keyword>
<dbReference type="GeneID" id="87860319"/>
<feature type="transmembrane region" description="Helical" evidence="2">
    <location>
        <begin position="115"/>
        <end position="141"/>
    </location>
</feature>
<name>A0AAE0J9S2_9PEZI</name>
<keyword evidence="4" id="KW-1185">Reference proteome</keyword>
<feature type="compositionally biased region" description="Polar residues" evidence="1">
    <location>
        <begin position="1"/>
        <end position="12"/>
    </location>
</feature>
<dbReference type="Proteomes" id="UP001278500">
    <property type="component" value="Unassembled WGS sequence"/>
</dbReference>
<feature type="region of interest" description="Disordered" evidence="1">
    <location>
        <begin position="279"/>
        <end position="299"/>
    </location>
</feature>
<dbReference type="EMBL" id="JAUEPP010000007">
    <property type="protein sequence ID" value="KAK3339540.1"/>
    <property type="molecule type" value="Genomic_DNA"/>
</dbReference>
<dbReference type="AlphaFoldDB" id="A0AAE0J9S2"/>
<evidence type="ECO:0000256" key="2">
    <source>
        <dbReference type="SAM" id="Phobius"/>
    </source>
</evidence>
<proteinExistence type="predicted"/>
<evidence type="ECO:0000313" key="4">
    <source>
        <dbReference type="Proteomes" id="UP001278500"/>
    </source>
</evidence>